<dbReference type="RefSeq" id="WP_125715542.1">
    <property type="nucleotide sequence ID" value="NZ_JBHTOP010000022.1"/>
</dbReference>
<accession>A0ABW4J803</accession>
<protein>
    <submittedName>
        <fullName evidence="1">OsmC family protein</fullName>
        <ecNumber evidence="1">1.11.1.-</ecNumber>
    </submittedName>
</protein>
<dbReference type="InterPro" id="IPR015946">
    <property type="entry name" value="KH_dom-like_a/b"/>
</dbReference>
<comment type="caution">
    <text evidence="1">The sequence shown here is derived from an EMBL/GenBank/DDBJ whole genome shotgun (WGS) entry which is preliminary data.</text>
</comment>
<gene>
    <name evidence="1" type="ORF">ACFQ5M_08450</name>
</gene>
<dbReference type="PANTHER" id="PTHR35368">
    <property type="entry name" value="HYDROPEROXIDE REDUCTASE"/>
    <property type="match status" value="1"/>
</dbReference>
<dbReference type="InterPro" id="IPR003718">
    <property type="entry name" value="OsmC/Ohr_fam"/>
</dbReference>
<evidence type="ECO:0000313" key="1">
    <source>
        <dbReference type="EMBL" id="MFD1672124.1"/>
    </source>
</evidence>
<keyword evidence="2" id="KW-1185">Reference proteome</keyword>
<dbReference type="Pfam" id="PF02566">
    <property type="entry name" value="OsmC"/>
    <property type="match status" value="1"/>
</dbReference>
<dbReference type="EC" id="1.11.1.-" evidence="1"/>
<dbReference type="EMBL" id="JBHTOP010000022">
    <property type="protein sequence ID" value="MFD1672124.1"/>
    <property type="molecule type" value="Genomic_DNA"/>
</dbReference>
<dbReference type="Proteomes" id="UP001597267">
    <property type="component" value="Unassembled WGS sequence"/>
</dbReference>
<evidence type="ECO:0000313" key="2">
    <source>
        <dbReference type="Proteomes" id="UP001597267"/>
    </source>
</evidence>
<dbReference type="GO" id="GO:0004601">
    <property type="term" value="F:peroxidase activity"/>
    <property type="evidence" value="ECO:0007669"/>
    <property type="project" value="UniProtKB-KW"/>
</dbReference>
<proteinExistence type="predicted"/>
<reference evidence="2" key="1">
    <citation type="journal article" date="2019" name="Int. J. Syst. Evol. Microbiol.">
        <title>The Global Catalogue of Microorganisms (GCM) 10K type strain sequencing project: providing services to taxonomists for standard genome sequencing and annotation.</title>
        <authorList>
            <consortium name="The Broad Institute Genomics Platform"/>
            <consortium name="The Broad Institute Genome Sequencing Center for Infectious Disease"/>
            <person name="Wu L."/>
            <person name="Ma J."/>
        </authorList>
    </citation>
    <scope>NUCLEOTIDE SEQUENCE [LARGE SCALE GENOMIC DNA]</scope>
    <source>
        <strain evidence="2">CCM 8896</strain>
    </source>
</reference>
<dbReference type="InterPro" id="IPR036102">
    <property type="entry name" value="OsmC/Ohrsf"/>
</dbReference>
<dbReference type="SUPFAM" id="SSF82784">
    <property type="entry name" value="OsmC-like"/>
    <property type="match status" value="1"/>
</dbReference>
<name>A0ABW4J803_9LACO</name>
<dbReference type="InterPro" id="IPR052924">
    <property type="entry name" value="OsmC/Ohr_hydroprdx_reductase"/>
</dbReference>
<dbReference type="PANTHER" id="PTHR35368:SF1">
    <property type="entry name" value="HYDROPEROXIDE REDUCTASE"/>
    <property type="match status" value="1"/>
</dbReference>
<keyword evidence="1" id="KW-0560">Oxidoreductase</keyword>
<dbReference type="Gene3D" id="3.30.300.20">
    <property type="match status" value="1"/>
</dbReference>
<organism evidence="1 2">
    <name type="scientific">Agrilactobacillus yilanensis</name>
    <dbReference type="NCBI Taxonomy" id="2485997"/>
    <lineage>
        <taxon>Bacteria</taxon>
        <taxon>Bacillati</taxon>
        <taxon>Bacillota</taxon>
        <taxon>Bacilli</taxon>
        <taxon>Lactobacillales</taxon>
        <taxon>Lactobacillaceae</taxon>
        <taxon>Agrilactobacillus</taxon>
    </lineage>
</organism>
<keyword evidence="1" id="KW-0575">Peroxidase</keyword>
<sequence>MSVYKVTSELLDEGAQVLTKTAGHQFLIDEPVSSHGTDKAPNPVEYLLGSLGGCLAITIKDQAHKRHISLSHVTVAVSGDLEMGGLRDPKIHNQFTDIVYHVAMTSDLSAAQQDQFLNDCVALCPVHGTLTTEVPVHGGMVSAISE</sequence>